<sequence length="99" mass="11564">MSGEFVLRLQPERGSDYWKGEHVPTVVFRCQIHSNHYVSYKLGEPGLLNRLKRLVRTTSNVELYVRQLSCFCYDDEELARPSNAEWNGQDSFCTDDFVD</sequence>
<proteinExistence type="predicted"/>
<evidence type="ECO:0000313" key="2">
    <source>
        <dbReference type="Proteomes" id="UP001187192"/>
    </source>
</evidence>
<accession>A0AA88DW99</accession>
<name>A0AA88DW99_FICCA</name>
<protein>
    <submittedName>
        <fullName evidence="1">Uncharacterized protein</fullName>
    </submittedName>
</protein>
<evidence type="ECO:0000313" key="1">
    <source>
        <dbReference type="EMBL" id="GMN63009.1"/>
    </source>
</evidence>
<gene>
    <name evidence="1" type="ORF">TIFTF001_032091</name>
</gene>
<dbReference type="Proteomes" id="UP001187192">
    <property type="component" value="Unassembled WGS sequence"/>
</dbReference>
<organism evidence="1 2">
    <name type="scientific">Ficus carica</name>
    <name type="common">Common fig</name>
    <dbReference type="NCBI Taxonomy" id="3494"/>
    <lineage>
        <taxon>Eukaryota</taxon>
        <taxon>Viridiplantae</taxon>
        <taxon>Streptophyta</taxon>
        <taxon>Embryophyta</taxon>
        <taxon>Tracheophyta</taxon>
        <taxon>Spermatophyta</taxon>
        <taxon>Magnoliopsida</taxon>
        <taxon>eudicotyledons</taxon>
        <taxon>Gunneridae</taxon>
        <taxon>Pentapetalae</taxon>
        <taxon>rosids</taxon>
        <taxon>fabids</taxon>
        <taxon>Rosales</taxon>
        <taxon>Moraceae</taxon>
        <taxon>Ficeae</taxon>
        <taxon>Ficus</taxon>
    </lineage>
</organism>
<comment type="caution">
    <text evidence="1">The sequence shown here is derived from an EMBL/GenBank/DDBJ whole genome shotgun (WGS) entry which is preliminary data.</text>
</comment>
<dbReference type="EMBL" id="BTGU01000140">
    <property type="protein sequence ID" value="GMN63009.1"/>
    <property type="molecule type" value="Genomic_DNA"/>
</dbReference>
<dbReference type="AlphaFoldDB" id="A0AA88DW99"/>
<keyword evidence="2" id="KW-1185">Reference proteome</keyword>
<reference evidence="1" key="1">
    <citation type="submission" date="2023-07" db="EMBL/GenBank/DDBJ databases">
        <title>draft genome sequence of fig (Ficus carica).</title>
        <authorList>
            <person name="Takahashi T."/>
            <person name="Nishimura K."/>
        </authorList>
    </citation>
    <scope>NUCLEOTIDE SEQUENCE</scope>
</reference>